<proteinExistence type="predicted"/>
<name>A0AAE0SJJ9_9BIVA</name>
<evidence type="ECO:0000313" key="2">
    <source>
        <dbReference type="EMBL" id="KAK3592871.1"/>
    </source>
</evidence>
<feature type="compositionally biased region" description="Polar residues" evidence="1">
    <location>
        <begin position="237"/>
        <end position="251"/>
    </location>
</feature>
<reference evidence="2" key="2">
    <citation type="journal article" date="2021" name="Genome Biol. Evol.">
        <title>Developing a high-quality reference genome for a parasitic bivalve with doubly uniparental inheritance (Bivalvia: Unionida).</title>
        <authorList>
            <person name="Smith C.H."/>
        </authorList>
    </citation>
    <scope>NUCLEOTIDE SEQUENCE</scope>
    <source>
        <strain evidence="2">CHS0354</strain>
        <tissue evidence="2">Mantle</tissue>
    </source>
</reference>
<reference evidence="2" key="3">
    <citation type="submission" date="2023-05" db="EMBL/GenBank/DDBJ databases">
        <authorList>
            <person name="Smith C.H."/>
        </authorList>
    </citation>
    <scope>NUCLEOTIDE SEQUENCE</scope>
    <source>
        <strain evidence="2">CHS0354</strain>
        <tissue evidence="2">Mantle</tissue>
    </source>
</reference>
<protein>
    <submittedName>
        <fullName evidence="2">Uncharacterized protein</fullName>
    </submittedName>
</protein>
<accession>A0AAE0SJJ9</accession>
<dbReference type="AlphaFoldDB" id="A0AAE0SJJ9"/>
<dbReference type="EMBL" id="JAEAOA010000316">
    <property type="protein sequence ID" value="KAK3592871.1"/>
    <property type="molecule type" value="Genomic_DNA"/>
</dbReference>
<sequence length="261" mass="29051">MMNKIVTIDVNLPSHVDADVSESELYEEYDNENKLHEVERGITKMSKENECVDEEEALYESYDYSSGENKGTTKYTTTILKKPFNRKGKSIPPDDADMIEEFVYEESQTGETDPKNTNQGDVLLKTANSLQYYDEALYEEPVSSNFRDSGLPNFPAPDIPNVPMLSMTLLNKSGKALKTDAGKLHMINEDFSNENVTKSINGNGESNQKAERSVSYITASTPSPEPHNVPKRKRQVAPNSSVSPKNISGNVSRALGEDNLI</sequence>
<feature type="region of interest" description="Disordered" evidence="1">
    <location>
        <begin position="217"/>
        <end position="261"/>
    </location>
</feature>
<gene>
    <name evidence="2" type="ORF">CHS0354_004094</name>
</gene>
<evidence type="ECO:0000313" key="3">
    <source>
        <dbReference type="Proteomes" id="UP001195483"/>
    </source>
</evidence>
<evidence type="ECO:0000256" key="1">
    <source>
        <dbReference type="SAM" id="MobiDB-lite"/>
    </source>
</evidence>
<dbReference type="Proteomes" id="UP001195483">
    <property type="component" value="Unassembled WGS sequence"/>
</dbReference>
<organism evidence="2 3">
    <name type="scientific">Potamilus streckersoni</name>
    <dbReference type="NCBI Taxonomy" id="2493646"/>
    <lineage>
        <taxon>Eukaryota</taxon>
        <taxon>Metazoa</taxon>
        <taxon>Spiralia</taxon>
        <taxon>Lophotrochozoa</taxon>
        <taxon>Mollusca</taxon>
        <taxon>Bivalvia</taxon>
        <taxon>Autobranchia</taxon>
        <taxon>Heteroconchia</taxon>
        <taxon>Palaeoheterodonta</taxon>
        <taxon>Unionida</taxon>
        <taxon>Unionoidea</taxon>
        <taxon>Unionidae</taxon>
        <taxon>Ambleminae</taxon>
        <taxon>Lampsilini</taxon>
        <taxon>Potamilus</taxon>
    </lineage>
</organism>
<reference evidence="2" key="1">
    <citation type="journal article" date="2021" name="Genome Biol. Evol.">
        <title>A High-Quality Reference Genome for a Parasitic Bivalve with Doubly Uniparental Inheritance (Bivalvia: Unionida).</title>
        <authorList>
            <person name="Smith C.H."/>
        </authorList>
    </citation>
    <scope>NUCLEOTIDE SEQUENCE</scope>
    <source>
        <strain evidence="2">CHS0354</strain>
    </source>
</reference>
<comment type="caution">
    <text evidence="2">The sequence shown here is derived from an EMBL/GenBank/DDBJ whole genome shotgun (WGS) entry which is preliminary data.</text>
</comment>
<keyword evidence="3" id="KW-1185">Reference proteome</keyword>